<keyword evidence="1" id="KW-0472">Membrane</keyword>
<geneLocation type="plastid" evidence="2"/>
<feature type="transmembrane region" description="Helical" evidence="1">
    <location>
        <begin position="6"/>
        <end position="26"/>
    </location>
</feature>
<accession>A0A1C8XRW8</accession>
<organism evidence="2">
    <name type="scientific">Dasya binghamiae</name>
    <dbReference type="NCBI Taxonomy" id="1896963"/>
    <lineage>
        <taxon>Eukaryota</taxon>
        <taxon>Rhodophyta</taxon>
        <taxon>Florideophyceae</taxon>
        <taxon>Rhodymeniophycidae</taxon>
        <taxon>Ceramiales</taxon>
        <taxon>Dasyaceae</taxon>
        <taxon>Dasya</taxon>
    </lineage>
</organism>
<name>A0A1C8XRW8_9FLOR</name>
<keyword evidence="1" id="KW-1133">Transmembrane helix</keyword>
<dbReference type="InterPro" id="IPR011990">
    <property type="entry name" value="TPR-like_helical_dom_sf"/>
</dbReference>
<protein>
    <submittedName>
        <fullName evidence="2">Hypothetical chloroplast RF37</fullName>
    </submittedName>
</protein>
<dbReference type="Gene3D" id="1.25.40.10">
    <property type="entry name" value="Tetratricopeptide repeat domain"/>
    <property type="match status" value="1"/>
</dbReference>
<dbReference type="SUPFAM" id="SSF48452">
    <property type="entry name" value="TPR-like"/>
    <property type="match status" value="1"/>
</dbReference>
<proteinExistence type="predicted"/>
<dbReference type="GeneID" id="29071485"/>
<keyword evidence="2" id="KW-0934">Plastid</keyword>
<evidence type="ECO:0000313" key="2">
    <source>
        <dbReference type="EMBL" id="AOH77232.1"/>
    </source>
</evidence>
<dbReference type="RefSeq" id="YP_009295220.1">
    <property type="nucleotide sequence ID" value="NC_031161.1"/>
</dbReference>
<keyword evidence="1" id="KW-0812">Transmembrane</keyword>
<gene>
    <name evidence="2" type="primary">ycf37</name>
</gene>
<evidence type="ECO:0000256" key="1">
    <source>
        <dbReference type="SAM" id="Phobius"/>
    </source>
</evidence>
<dbReference type="AlphaFoldDB" id="A0A1C8XRW8"/>
<reference evidence="2" key="1">
    <citation type="journal article" date="2016" name="Mitochondrial DNA Part B Resour">
        <title>Organellar genome analysis of the marine red alga Dasya binghamiae (Dasyaceae, Rhodophyta) reveals an uncharacteristic florideophyte mitogenome structure.</title>
        <authorList>
            <person name="Tamayo D.A."/>
            <person name="Hughey J.R."/>
        </authorList>
    </citation>
    <scope>NUCLEOTIDE SEQUENCE</scope>
</reference>
<dbReference type="EMBL" id="KX247284">
    <property type="protein sequence ID" value="AOH77232.1"/>
    <property type="molecule type" value="Genomic_DNA"/>
</dbReference>
<sequence>MYTQLVLFYVYMFICLLFLVPLSYLISIELFYIFYSIILCYTNYEVNKLNQGKFLSFFNLYTKRKQWFLCISMLEFIYHQQFFIPVITCKYLAYCYKNLDYLKLAEYYYLQALSYAPSNIYILQNLVELYKKSNDDIKAEEINNRIVLLNLS</sequence>